<evidence type="ECO:0000313" key="4">
    <source>
        <dbReference type="Proteomes" id="UP000016223"/>
    </source>
</evidence>
<dbReference type="GO" id="GO:0016740">
    <property type="term" value="F:transferase activity"/>
    <property type="evidence" value="ECO:0007669"/>
    <property type="project" value="InterPro"/>
</dbReference>
<evidence type="ECO:0008006" key="5">
    <source>
        <dbReference type="Google" id="ProtNLM"/>
    </source>
</evidence>
<keyword evidence="2" id="KW-1133">Transmembrane helix</keyword>
<reference evidence="3 4" key="1">
    <citation type="submission" date="2012-10" db="EMBL/GenBank/DDBJ databases">
        <title>Genome sequence of Variovorax paradoxus B4.</title>
        <authorList>
            <person name="Schuldes J."/>
            <person name="Brandt U."/>
            <person name="Hiessl S."/>
            <person name="Wuebbeler J.H."/>
            <person name="Thuermer A."/>
            <person name="Steinbuechel A."/>
            <person name="Daniel R."/>
        </authorList>
    </citation>
    <scope>NUCLEOTIDE SEQUENCE [LARGE SCALE GENOMIC DNA]</scope>
    <source>
        <strain evidence="3 4">B4</strain>
    </source>
</reference>
<proteinExistence type="predicted"/>
<dbReference type="Proteomes" id="UP000016223">
    <property type="component" value="Chromosome 2"/>
</dbReference>
<dbReference type="HOGENOM" id="CLU_042252_1_1_4"/>
<evidence type="ECO:0000256" key="1">
    <source>
        <dbReference type="SAM" id="MobiDB-lite"/>
    </source>
</evidence>
<dbReference type="EMBL" id="CP003912">
    <property type="protein sequence ID" value="AGU52995.1"/>
    <property type="molecule type" value="Genomic_DNA"/>
</dbReference>
<evidence type="ECO:0000313" key="3">
    <source>
        <dbReference type="EMBL" id="AGU52995.1"/>
    </source>
</evidence>
<evidence type="ECO:0000256" key="2">
    <source>
        <dbReference type="SAM" id="Phobius"/>
    </source>
</evidence>
<gene>
    <name evidence="3" type="ORF">VAPA_2c04350</name>
</gene>
<dbReference type="AlphaFoldDB" id="T1XLI5"/>
<accession>T1XLI5</accession>
<feature type="transmembrane region" description="Helical" evidence="2">
    <location>
        <begin position="36"/>
        <end position="56"/>
    </location>
</feature>
<dbReference type="CDD" id="cd16913">
    <property type="entry name" value="YkuD_like"/>
    <property type="match status" value="1"/>
</dbReference>
<dbReference type="KEGG" id="vpd:VAPA_2c04350"/>
<dbReference type="InterPro" id="IPR005490">
    <property type="entry name" value="LD_TPept_cat_dom"/>
</dbReference>
<feature type="region of interest" description="Disordered" evidence="1">
    <location>
        <begin position="287"/>
        <end position="306"/>
    </location>
</feature>
<keyword evidence="2" id="KW-0472">Membrane</keyword>
<organism evidence="3 4">
    <name type="scientific">Variovorax paradoxus B4</name>
    <dbReference type="NCBI Taxonomy" id="1246301"/>
    <lineage>
        <taxon>Bacteria</taxon>
        <taxon>Pseudomonadati</taxon>
        <taxon>Pseudomonadota</taxon>
        <taxon>Betaproteobacteria</taxon>
        <taxon>Burkholderiales</taxon>
        <taxon>Comamonadaceae</taxon>
        <taxon>Variovorax</taxon>
    </lineage>
</organism>
<sequence length="306" mass="32413">MAAWSPHGPCSALRHVKAEGAKPCRLRRTMSPTPRASFIAPLAVVLAMLCAGGTIAGPAAPSELADVFRAQVDHRLEPPPDEARRYGELALGALAQAGIAPVPQYVALVDRSPNVQAIFIYWLGDGAAPLLIGAAAASTGRGGAFDHFETPLGVFELTTDNPDFRAEGTRNEHGIRGYGAKGMRVFDLGWQQARRLWGQGGIGTMRLQMHATDPDLLEPRLGSVQSKGCIRIPASLNRLLDRFGVLDADYLAAAAQGSPMWVLPADQTPVEGAGRYLIVVDSARAERPAWSPTPESRGTGAPAGGR</sequence>
<protein>
    <recommendedName>
        <fullName evidence="5">L,D-transpeptidase</fullName>
    </recommendedName>
</protein>
<keyword evidence="2" id="KW-0812">Transmembrane</keyword>
<dbReference type="PATRIC" id="fig|1246301.3.peg.5958"/>
<name>T1XLI5_VARPD</name>